<dbReference type="InterPro" id="IPR050804">
    <property type="entry name" value="MCC"/>
</dbReference>
<dbReference type="PROSITE" id="PS50144">
    <property type="entry name" value="MATH"/>
    <property type="match status" value="1"/>
</dbReference>
<gene>
    <name evidence="4" type="ORF">KK1_036532</name>
</gene>
<evidence type="ECO:0000313" key="4">
    <source>
        <dbReference type="EMBL" id="KYP42084.1"/>
    </source>
</evidence>
<dbReference type="OMA" id="NLYCASH"/>
<organism evidence="4 5">
    <name type="scientific">Cajanus cajan</name>
    <name type="common">Pigeon pea</name>
    <name type="synonym">Cajanus indicus</name>
    <dbReference type="NCBI Taxonomy" id="3821"/>
    <lineage>
        <taxon>Eukaryota</taxon>
        <taxon>Viridiplantae</taxon>
        <taxon>Streptophyta</taxon>
        <taxon>Embryophyta</taxon>
        <taxon>Tracheophyta</taxon>
        <taxon>Spermatophyta</taxon>
        <taxon>Magnoliopsida</taxon>
        <taxon>eudicotyledons</taxon>
        <taxon>Gunneridae</taxon>
        <taxon>Pentapetalae</taxon>
        <taxon>rosids</taxon>
        <taxon>fabids</taxon>
        <taxon>Fabales</taxon>
        <taxon>Fabaceae</taxon>
        <taxon>Papilionoideae</taxon>
        <taxon>50 kb inversion clade</taxon>
        <taxon>NPAAA clade</taxon>
        <taxon>indigoferoid/millettioid clade</taxon>
        <taxon>Phaseoleae</taxon>
        <taxon>Cajanus</taxon>
    </lineage>
</organism>
<protein>
    <submittedName>
        <fullName evidence="4">Ubiquitin carboxyl-terminal hydrolase 13</fullName>
    </submittedName>
</protein>
<evidence type="ECO:0000256" key="2">
    <source>
        <dbReference type="SAM" id="Coils"/>
    </source>
</evidence>
<evidence type="ECO:0000313" key="5">
    <source>
        <dbReference type="Proteomes" id="UP000075243"/>
    </source>
</evidence>
<dbReference type="PANTHER" id="PTHR46236">
    <property type="entry name" value="TRAF-LIKE SUPERFAMILY PROTEIN"/>
    <property type="match status" value="1"/>
</dbReference>
<dbReference type="InterPro" id="IPR002083">
    <property type="entry name" value="MATH/TRAF_dom"/>
</dbReference>
<evidence type="ECO:0000256" key="1">
    <source>
        <dbReference type="ARBA" id="ARBA00023054"/>
    </source>
</evidence>
<feature type="domain" description="MATH" evidence="3">
    <location>
        <begin position="1"/>
        <end position="109"/>
    </location>
</feature>
<dbReference type="STRING" id="3821.A0A151RHL2"/>
<dbReference type="Pfam" id="PF22486">
    <property type="entry name" value="MATH_2"/>
    <property type="match status" value="1"/>
</dbReference>
<name>A0A151RHL2_CAJCA</name>
<dbReference type="PANTHER" id="PTHR46236:SF35">
    <property type="entry name" value="MATH DOMAIN-CONTAINING PROTEIN"/>
    <property type="match status" value="1"/>
</dbReference>
<evidence type="ECO:0000259" key="3">
    <source>
        <dbReference type="PROSITE" id="PS50144"/>
    </source>
</evidence>
<keyword evidence="5" id="KW-1185">Reference proteome</keyword>
<dbReference type="EMBL" id="KQ483736">
    <property type="protein sequence ID" value="KYP42084.1"/>
    <property type="molecule type" value="Genomic_DNA"/>
</dbReference>
<dbReference type="CDD" id="cd00121">
    <property type="entry name" value="MATH"/>
    <property type="match status" value="1"/>
</dbReference>
<keyword evidence="1 2" id="KW-0175">Coiled coil</keyword>
<feature type="coiled-coil region" evidence="2">
    <location>
        <begin position="251"/>
        <end position="285"/>
    </location>
</feature>
<dbReference type="GO" id="GO:0016787">
    <property type="term" value="F:hydrolase activity"/>
    <property type="evidence" value="ECO:0007669"/>
    <property type="project" value="UniProtKB-KW"/>
</dbReference>
<dbReference type="InterPro" id="IPR008974">
    <property type="entry name" value="TRAF-like"/>
</dbReference>
<dbReference type="SUPFAM" id="SSF49599">
    <property type="entry name" value="TRAF domain-like"/>
    <property type="match status" value="1"/>
</dbReference>
<dbReference type="Proteomes" id="UP000075243">
    <property type="component" value="Unassembled WGS sequence"/>
</dbReference>
<accession>A0A151RHL2</accession>
<dbReference type="AlphaFoldDB" id="A0A151RHL2"/>
<dbReference type="Gene3D" id="2.60.210.10">
    <property type="entry name" value="Apoptosis, Tumor Necrosis Factor Receptor Associated Protein 2, Chain A"/>
    <property type="match status" value="1"/>
</dbReference>
<keyword evidence="4" id="KW-0378">Hydrolase</keyword>
<proteinExistence type="predicted"/>
<dbReference type="Gramene" id="C.cajan_37945.t">
    <property type="protein sequence ID" value="C.cajan_37945.t"/>
    <property type="gene ID" value="C.cajan_37945"/>
</dbReference>
<sequence>MHMHIIYAALSSFTQLLIYPKGNNVDYFSIYLEAFAGFYPVTWNKDVNIKFSLVNQVNNKMTKTKETQHKFSGGKDYDWGFTSFIPLNKFYDASIGFIVNDTCVIEVEISDNKPEHLNQVVQSICKVDNKPLEHTAGPLAKEMFTTSLDELVDFKGLGKIEKAFVPLLEEVCSQHSSLIDSQRKRTVMFSEYAFRALGRVLHFLKTNKVKDMDGDACNNLQNLWDELEAFGFDLTWLKPHVQSALHMKQHFKKAVQVKRKLEENMAALEIEAEKLKAKITEIEVQLEISSKVLVKAVEAIEVCNLDVELGYGIGAP</sequence>
<reference evidence="4" key="1">
    <citation type="journal article" date="2012" name="Nat. Biotechnol.">
        <title>Draft genome sequence of pigeonpea (Cajanus cajan), an orphan legume crop of resource-poor farmers.</title>
        <authorList>
            <person name="Varshney R.K."/>
            <person name="Chen W."/>
            <person name="Li Y."/>
            <person name="Bharti A.K."/>
            <person name="Saxena R.K."/>
            <person name="Schlueter J.A."/>
            <person name="Donoghue M.T."/>
            <person name="Azam S."/>
            <person name="Fan G."/>
            <person name="Whaley A.M."/>
            <person name="Farmer A.D."/>
            <person name="Sheridan J."/>
            <person name="Iwata A."/>
            <person name="Tuteja R."/>
            <person name="Penmetsa R.V."/>
            <person name="Wu W."/>
            <person name="Upadhyaya H.D."/>
            <person name="Yang S.P."/>
            <person name="Shah T."/>
            <person name="Saxena K.B."/>
            <person name="Michael T."/>
            <person name="McCombie W.R."/>
            <person name="Yang B."/>
            <person name="Zhang G."/>
            <person name="Yang H."/>
            <person name="Wang J."/>
            <person name="Spillane C."/>
            <person name="Cook D.R."/>
            <person name="May G.D."/>
            <person name="Xu X."/>
            <person name="Jackson S.A."/>
        </authorList>
    </citation>
    <scope>NUCLEOTIDE SEQUENCE [LARGE SCALE GENOMIC DNA]</scope>
</reference>